<dbReference type="GO" id="GO:0062129">
    <property type="term" value="C:chitin-based extracellular matrix"/>
    <property type="evidence" value="ECO:0007669"/>
    <property type="project" value="TreeGrafter"/>
</dbReference>
<sequence length="286" mass="31491">MEWFIFLYICETDYLIVGDAYRVTFRSNKSKIPALRNFMNDVRGEDRLWPCSHNISNKAITTCTVGSNNNFKMSLLVKYLAICCCVGTTLAETPIAPPGLTSPLNPYYAGRNPLAPGYNPYYNSARAAVPILSYSDNHGIDGSYSYSFATGDGKQAQETGFLKDAYIDKTGEPQGTQVKEGSYGYTSPEGIPIQVNYVADENGFRHSGVHFPAGGKGVVPSPVFNGLNRPYDPRYNINNPYNNYGNRFGQFGQYNPGSPFDARYPINPGYNSPWAAPTVLGKVKSV</sequence>
<evidence type="ECO:0000256" key="3">
    <source>
        <dbReference type="PROSITE-ProRule" id="PRU00497"/>
    </source>
</evidence>
<evidence type="ECO:0000256" key="2">
    <source>
        <dbReference type="ARBA" id="ARBA00022729"/>
    </source>
</evidence>
<evidence type="ECO:0000256" key="1">
    <source>
        <dbReference type="ARBA" id="ARBA00022460"/>
    </source>
</evidence>
<dbReference type="OrthoDB" id="6372059at2759"/>
<dbReference type="PROSITE" id="PS51155">
    <property type="entry name" value="CHIT_BIND_RR_2"/>
    <property type="match status" value="1"/>
</dbReference>
<evidence type="ECO:0000313" key="4">
    <source>
        <dbReference type="EMBL" id="CAH2237040.1"/>
    </source>
</evidence>
<protein>
    <submittedName>
        <fullName evidence="4">Jg9532 protein</fullName>
    </submittedName>
</protein>
<dbReference type="PANTHER" id="PTHR10380">
    <property type="entry name" value="CUTICLE PROTEIN"/>
    <property type="match status" value="1"/>
</dbReference>
<dbReference type="EMBL" id="CAKXAJ010025241">
    <property type="protein sequence ID" value="CAH2237040.1"/>
    <property type="molecule type" value="Genomic_DNA"/>
</dbReference>
<dbReference type="AlphaFoldDB" id="A0A8S4RIF2"/>
<dbReference type="PRINTS" id="PR00947">
    <property type="entry name" value="CUTICLE"/>
</dbReference>
<reference evidence="4" key="1">
    <citation type="submission" date="2022-03" db="EMBL/GenBank/DDBJ databases">
        <authorList>
            <person name="Lindestad O."/>
        </authorList>
    </citation>
    <scope>NUCLEOTIDE SEQUENCE</scope>
</reference>
<keyword evidence="1 3" id="KW-0193">Cuticle</keyword>
<evidence type="ECO:0000313" key="5">
    <source>
        <dbReference type="Proteomes" id="UP000838756"/>
    </source>
</evidence>
<gene>
    <name evidence="4" type="primary">jg9532</name>
    <name evidence="4" type="ORF">PAEG_LOCUS14356</name>
</gene>
<dbReference type="Pfam" id="PF00379">
    <property type="entry name" value="Chitin_bind_4"/>
    <property type="match status" value="1"/>
</dbReference>
<dbReference type="PANTHER" id="PTHR10380:SF173">
    <property type="entry name" value="CUTICULAR PROTEIN 47EF, ISOFORM C-RELATED"/>
    <property type="match status" value="1"/>
</dbReference>
<keyword evidence="2" id="KW-0732">Signal</keyword>
<organism evidence="4 5">
    <name type="scientific">Pararge aegeria aegeria</name>
    <dbReference type="NCBI Taxonomy" id="348720"/>
    <lineage>
        <taxon>Eukaryota</taxon>
        <taxon>Metazoa</taxon>
        <taxon>Ecdysozoa</taxon>
        <taxon>Arthropoda</taxon>
        <taxon>Hexapoda</taxon>
        <taxon>Insecta</taxon>
        <taxon>Pterygota</taxon>
        <taxon>Neoptera</taxon>
        <taxon>Endopterygota</taxon>
        <taxon>Lepidoptera</taxon>
        <taxon>Glossata</taxon>
        <taxon>Ditrysia</taxon>
        <taxon>Papilionoidea</taxon>
        <taxon>Nymphalidae</taxon>
        <taxon>Satyrinae</taxon>
        <taxon>Satyrini</taxon>
        <taxon>Parargina</taxon>
        <taxon>Pararge</taxon>
    </lineage>
</organism>
<dbReference type="InterPro" id="IPR050468">
    <property type="entry name" value="Cuticle_Struct_Prot"/>
</dbReference>
<dbReference type="GO" id="GO:0008010">
    <property type="term" value="F:structural constituent of chitin-based larval cuticle"/>
    <property type="evidence" value="ECO:0007669"/>
    <property type="project" value="TreeGrafter"/>
</dbReference>
<name>A0A8S4RIF2_9NEOP</name>
<keyword evidence="5" id="KW-1185">Reference proteome</keyword>
<dbReference type="Proteomes" id="UP000838756">
    <property type="component" value="Unassembled WGS sequence"/>
</dbReference>
<proteinExistence type="predicted"/>
<comment type="caution">
    <text evidence="4">The sequence shown here is derived from an EMBL/GenBank/DDBJ whole genome shotgun (WGS) entry which is preliminary data.</text>
</comment>
<accession>A0A8S4RIF2</accession>
<dbReference type="InterPro" id="IPR000618">
    <property type="entry name" value="Insect_cuticle"/>
</dbReference>